<feature type="compositionally biased region" description="Low complexity" evidence="1">
    <location>
        <begin position="157"/>
        <end position="167"/>
    </location>
</feature>
<feature type="region of interest" description="Disordered" evidence="1">
    <location>
        <begin position="1"/>
        <end position="36"/>
    </location>
</feature>
<evidence type="ECO:0000313" key="2">
    <source>
        <dbReference type="EMBL" id="CAK0903437.1"/>
    </source>
</evidence>
<feature type="non-terminal residue" evidence="2">
    <location>
        <position position="1"/>
    </location>
</feature>
<evidence type="ECO:0000313" key="3">
    <source>
        <dbReference type="Proteomes" id="UP001189429"/>
    </source>
</evidence>
<keyword evidence="3" id="KW-1185">Reference proteome</keyword>
<dbReference type="EMBL" id="CAUYUJ010021230">
    <property type="protein sequence ID" value="CAK0903437.1"/>
    <property type="molecule type" value="Genomic_DNA"/>
</dbReference>
<sequence length="612" mass="65098">GGSRPRARDARRRQVLPGAAESGVMTEGGGPAASLWIPRPPPLASIERSPTLPLAPGSLLPGPMARSALLVALAGALGAGGAPAPRLRGPPPPAEGRCCFNGCGDVSSCVTDYCTTREQCLSPQPGGGCDASPPHGKGARPSWCPALRQEGLALPAGAGAARPPLAGTPGGLQRAPRGPPGEGYWATFEWHPHAAYRARGQCADSDASCYWRCGSGAYLTEEARGCTTGAFPLGQGWFDAVGDDCQTIGAVGARSTAAGGIFFGVEKGGPLQSDLFDAEGRLFWPVLALFASDYCTGPWQEYYGQSDSWEPRSLSGETPGAQSFKSYRIYMKPADEEEVEGTLGIKTVFFPYFDMAPYDQTICKSCQEEGGLCGGKSLYTPWSETQEWPGLDCVSPDDRVSCFTPGDQMWYATVNGNGGSGYGCVDFAGCTICESGSDQKFCEDNCPQFGFSPNDWCRGSPITSLYSYPLGSFYPAKSYCGDSLSTDDGASYAVCTPGSSLYNKYRDYCVATRFYNCKDDLSCPSPYTCPEDPNTATYHFTSMKVVDLCSDNLQTGACFNTMNGSHQGDRVADCGSLEYWDGQSTHAPTQWPLKTTCYITALVKCEEVLGSW</sequence>
<evidence type="ECO:0008006" key="4">
    <source>
        <dbReference type="Google" id="ProtNLM"/>
    </source>
</evidence>
<feature type="region of interest" description="Disordered" evidence="1">
    <location>
        <begin position="157"/>
        <end position="178"/>
    </location>
</feature>
<proteinExistence type="predicted"/>
<dbReference type="Proteomes" id="UP001189429">
    <property type="component" value="Unassembled WGS sequence"/>
</dbReference>
<evidence type="ECO:0000256" key="1">
    <source>
        <dbReference type="SAM" id="MobiDB-lite"/>
    </source>
</evidence>
<name>A0ABN9XVH6_9DINO</name>
<organism evidence="2 3">
    <name type="scientific">Prorocentrum cordatum</name>
    <dbReference type="NCBI Taxonomy" id="2364126"/>
    <lineage>
        <taxon>Eukaryota</taxon>
        <taxon>Sar</taxon>
        <taxon>Alveolata</taxon>
        <taxon>Dinophyceae</taxon>
        <taxon>Prorocentrales</taxon>
        <taxon>Prorocentraceae</taxon>
        <taxon>Prorocentrum</taxon>
    </lineage>
</organism>
<accession>A0ABN9XVH6</accession>
<gene>
    <name evidence="2" type="ORF">PCOR1329_LOCUS79762</name>
</gene>
<comment type="caution">
    <text evidence="2">The sequence shown here is derived from an EMBL/GenBank/DDBJ whole genome shotgun (WGS) entry which is preliminary data.</text>
</comment>
<protein>
    <recommendedName>
        <fullName evidence="4">Cellulase</fullName>
    </recommendedName>
</protein>
<reference evidence="2" key="1">
    <citation type="submission" date="2023-10" db="EMBL/GenBank/DDBJ databases">
        <authorList>
            <person name="Chen Y."/>
            <person name="Shah S."/>
            <person name="Dougan E. K."/>
            <person name="Thang M."/>
            <person name="Chan C."/>
        </authorList>
    </citation>
    <scope>NUCLEOTIDE SEQUENCE [LARGE SCALE GENOMIC DNA]</scope>
</reference>